<dbReference type="PANTHER" id="PTHR20883:SF15">
    <property type="entry name" value="PHYTANOYL-COA DIOXYGENASE DOMAIN-CONTAINING PROTEIN 1"/>
    <property type="match status" value="1"/>
</dbReference>
<sequence length="270" mass="29806">MLAFSSSSSEEDGSAPHVFTTRDNKQSTTSDDYFLSSAHKVSCFLEEDAVDAEGNILVPQIDLAINKIGHAMHDVDPVFREFSRSDKIKQVCRTVGVKNATPVQSMYICKQPRIGGEVKVHQDSTFLATEPTPTCVGLWLALEEAHEKNGCLWVLPKSHNTEIARRFRRRASRGGSGLGEKENDPTGTGPVYFDAPLPDYTLDDFIPVPVQAGDMVLLNGALVHMSYPNTSSSSRHAYSLHVVDGSQTWSADNWLQRPPTTPFEPFEPLE</sequence>
<evidence type="ECO:0000256" key="1">
    <source>
        <dbReference type="ARBA" id="ARBA00001962"/>
    </source>
</evidence>
<dbReference type="EMBL" id="BNJQ01000017">
    <property type="protein sequence ID" value="GHP07563.1"/>
    <property type="molecule type" value="Genomic_DNA"/>
</dbReference>
<evidence type="ECO:0000256" key="3">
    <source>
        <dbReference type="ARBA" id="ARBA00023004"/>
    </source>
</evidence>
<protein>
    <submittedName>
        <fullName evidence="5">Uncharacterized protein</fullName>
    </submittedName>
</protein>
<dbReference type="SUPFAM" id="SSF51197">
    <property type="entry name" value="Clavaminate synthase-like"/>
    <property type="match status" value="1"/>
</dbReference>
<keyword evidence="6" id="KW-1185">Reference proteome</keyword>
<evidence type="ECO:0000256" key="4">
    <source>
        <dbReference type="SAM" id="MobiDB-lite"/>
    </source>
</evidence>
<dbReference type="Proteomes" id="UP000660262">
    <property type="component" value="Unassembled WGS sequence"/>
</dbReference>
<keyword evidence="3" id="KW-0408">Iron</keyword>
<dbReference type="PANTHER" id="PTHR20883">
    <property type="entry name" value="PHYTANOYL-COA DIOXYGENASE DOMAIN CONTAINING 1"/>
    <property type="match status" value="1"/>
</dbReference>
<dbReference type="InterPro" id="IPR008775">
    <property type="entry name" value="Phytyl_CoA_dOase-like"/>
</dbReference>
<feature type="region of interest" description="Disordered" evidence="4">
    <location>
        <begin position="1"/>
        <end position="28"/>
    </location>
</feature>
<accession>A0A830HLN4</accession>
<evidence type="ECO:0000256" key="2">
    <source>
        <dbReference type="ARBA" id="ARBA00022723"/>
    </source>
</evidence>
<evidence type="ECO:0000313" key="5">
    <source>
        <dbReference type="EMBL" id="GHP07563.1"/>
    </source>
</evidence>
<comment type="cofactor">
    <cofactor evidence="1">
        <name>Fe cation</name>
        <dbReference type="ChEBI" id="CHEBI:24875"/>
    </cofactor>
</comment>
<comment type="caution">
    <text evidence="5">The sequence shown here is derived from an EMBL/GenBank/DDBJ whole genome shotgun (WGS) entry which is preliminary data.</text>
</comment>
<feature type="region of interest" description="Disordered" evidence="4">
    <location>
        <begin position="168"/>
        <end position="190"/>
    </location>
</feature>
<dbReference type="OrthoDB" id="445007at2759"/>
<dbReference type="AlphaFoldDB" id="A0A830HLN4"/>
<name>A0A830HLN4_9CHLO</name>
<organism evidence="5 6">
    <name type="scientific">Pycnococcus provasolii</name>
    <dbReference type="NCBI Taxonomy" id="41880"/>
    <lineage>
        <taxon>Eukaryota</taxon>
        <taxon>Viridiplantae</taxon>
        <taxon>Chlorophyta</taxon>
        <taxon>Pseudoscourfieldiophyceae</taxon>
        <taxon>Pseudoscourfieldiales</taxon>
        <taxon>Pycnococcaceae</taxon>
        <taxon>Pycnococcus</taxon>
    </lineage>
</organism>
<dbReference type="GO" id="GO:0046872">
    <property type="term" value="F:metal ion binding"/>
    <property type="evidence" value="ECO:0007669"/>
    <property type="project" value="UniProtKB-KW"/>
</dbReference>
<dbReference type="Gene3D" id="2.60.120.620">
    <property type="entry name" value="q2cbj1_9rhob like domain"/>
    <property type="match status" value="1"/>
</dbReference>
<feature type="region of interest" description="Disordered" evidence="4">
    <location>
        <begin position="251"/>
        <end position="270"/>
    </location>
</feature>
<dbReference type="Pfam" id="PF05721">
    <property type="entry name" value="PhyH"/>
    <property type="match status" value="1"/>
</dbReference>
<evidence type="ECO:0000313" key="6">
    <source>
        <dbReference type="Proteomes" id="UP000660262"/>
    </source>
</evidence>
<keyword evidence="2" id="KW-0479">Metal-binding</keyword>
<reference evidence="5" key="1">
    <citation type="submission" date="2020-10" db="EMBL/GenBank/DDBJ databases">
        <title>Unveiling of a novel bifunctional photoreceptor, Dualchrome1, isolated from a cosmopolitan green alga.</title>
        <authorList>
            <person name="Suzuki S."/>
            <person name="Kawachi M."/>
        </authorList>
    </citation>
    <scope>NUCLEOTIDE SEQUENCE</scope>
    <source>
        <strain evidence="5">NIES 2893</strain>
    </source>
</reference>
<gene>
    <name evidence="5" type="ORF">PPROV_000630500</name>
</gene>
<proteinExistence type="predicted"/>